<evidence type="ECO:0000313" key="6">
    <source>
        <dbReference type="Proteomes" id="UP000824782"/>
    </source>
</evidence>
<evidence type="ECO:0000313" key="5">
    <source>
        <dbReference type="EMBL" id="KAG8555306.1"/>
    </source>
</evidence>
<dbReference type="GO" id="GO:0045735">
    <property type="term" value="F:nutrient reservoir activity"/>
    <property type="evidence" value="ECO:0007669"/>
    <property type="project" value="UniProtKB-KW"/>
</dbReference>
<dbReference type="Pfam" id="PF01347">
    <property type="entry name" value="Vitellogenin_N"/>
    <property type="match status" value="1"/>
</dbReference>
<dbReference type="SUPFAM" id="SSF48431">
    <property type="entry name" value="Lipovitellin-phosvitin complex, superhelical domain"/>
    <property type="match status" value="1"/>
</dbReference>
<dbReference type="Proteomes" id="UP000824782">
    <property type="component" value="Unassembled WGS sequence"/>
</dbReference>
<sequence length="131" mass="14867">MELVQFLRMSSYDHIESLWKQYSGRAQYRRWFLDAVPAIGNHLSLRFLKVKLRELSEFEAAQSVPLALHLIKADREAIAEAKPLLEAVNSAHGSLLRKVTFLAYGSLVYKFCNMENSCPEGALQPLQLSSV</sequence>
<keyword evidence="2" id="KW-1015">Disulfide bond</keyword>
<keyword evidence="1" id="KW-0758">Storage protein</keyword>
<evidence type="ECO:0000256" key="2">
    <source>
        <dbReference type="ARBA" id="ARBA00023157"/>
    </source>
</evidence>
<dbReference type="EMBL" id="WNYA01000009">
    <property type="protein sequence ID" value="KAG8555306.1"/>
    <property type="molecule type" value="Genomic_DNA"/>
</dbReference>
<protein>
    <recommendedName>
        <fullName evidence="4">Vitellogenin domain-containing protein</fullName>
    </recommendedName>
</protein>
<organism evidence="5 6">
    <name type="scientific">Engystomops pustulosus</name>
    <name type="common">Tungara frog</name>
    <name type="synonym">Physalaemus pustulosus</name>
    <dbReference type="NCBI Taxonomy" id="76066"/>
    <lineage>
        <taxon>Eukaryota</taxon>
        <taxon>Metazoa</taxon>
        <taxon>Chordata</taxon>
        <taxon>Craniata</taxon>
        <taxon>Vertebrata</taxon>
        <taxon>Euteleostomi</taxon>
        <taxon>Amphibia</taxon>
        <taxon>Batrachia</taxon>
        <taxon>Anura</taxon>
        <taxon>Neobatrachia</taxon>
        <taxon>Hyloidea</taxon>
        <taxon>Leptodactylidae</taxon>
        <taxon>Leiuperinae</taxon>
        <taxon>Engystomops</taxon>
    </lineage>
</organism>
<dbReference type="PANTHER" id="PTHR23345">
    <property type="entry name" value="VITELLOGENIN-RELATED"/>
    <property type="match status" value="1"/>
</dbReference>
<feature type="domain" description="Vitellogenin" evidence="4">
    <location>
        <begin position="1"/>
        <end position="126"/>
    </location>
</feature>
<dbReference type="InterPro" id="IPR050733">
    <property type="entry name" value="Vitellogenin/Apolipophorin"/>
</dbReference>
<comment type="caution">
    <text evidence="5">The sequence shown here is derived from an EMBL/GenBank/DDBJ whole genome shotgun (WGS) entry which is preliminary data.</text>
</comment>
<gene>
    <name evidence="5" type="ORF">GDO81_017661</name>
</gene>
<accession>A0AAV7A8G2</accession>
<evidence type="ECO:0000256" key="3">
    <source>
        <dbReference type="ARBA" id="ARBA00023180"/>
    </source>
</evidence>
<dbReference type="InterPro" id="IPR001747">
    <property type="entry name" value="Vitellogenin_N"/>
</dbReference>
<dbReference type="GO" id="GO:0005319">
    <property type="term" value="F:lipid transporter activity"/>
    <property type="evidence" value="ECO:0007669"/>
    <property type="project" value="InterPro"/>
</dbReference>
<dbReference type="GO" id="GO:0071391">
    <property type="term" value="P:cellular response to estrogen stimulus"/>
    <property type="evidence" value="ECO:0007669"/>
    <property type="project" value="TreeGrafter"/>
</dbReference>
<dbReference type="InterPro" id="IPR011030">
    <property type="entry name" value="Lipovitellin_superhlx_dom"/>
</dbReference>
<reference evidence="5" key="1">
    <citation type="thesis" date="2020" institute="ProQuest LLC" country="789 East Eisenhower Parkway, Ann Arbor, MI, USA">
        <title>Comparative Genomics and Chromosome Evolution.</title>
        <authorList>
            <person name="Mudd A.B."/>
        </authorList>
    </citation>
    <scope>NUCLEOTIDE SEQUENCE</scope>
    <source>
        <strain evidence="5">237g6f4</strain>
        <tissue evidence="5">Blood</tissue>
    </source>
</reference>
<keyword evidence="3" id="KW-0325">Glycoprotein</keyword>
<dbReference type="PANTHER" id="PTHR23345:SF15">
    <property type="entry name" value="VITELLOGENIN 1-RELATED"/>
    <property type="match status" value="1"/>
</dbReference>
<dbReference type="AlphaFoldDB" id="A0AAV7A8G2"/>
<name>A0AAV7A8G2_ENGPU</name>
<keyword evidence="6" id="KW-1185">Reference proteome</keyword>
<evidence type="ECO:0000259" key="4">
    <source>
        <dbReference type="Pfam" id="PF01347"/>
    </source>
</evidence>
<dbReference type="Gene3D" id="1.25.10.20">
    <property type="entry name" value="Vitellinogen, superhelical"/>
    <property type="match status" value="1"/>
</dbReference>
<proteinExistence type="predicted"/>
<evidence type="ECO:0000256" key="1">
    <source>
        <dbReference type="ARBA" id="ARBA00022761"/>
    </source>
</evidence>
<dbReference type="GO" id="GO:0032355">
    <property type="term" value="P:response to estradiol"/>
    <property type="evidence" value="ECO:0007669"/>
    <property type="project" value="TreeGrafter"/>
</dbReference>